<evidence type="ECO:0000313" key="3">
    <source>
        <dbReference type="Proteomes" id="UP000233469"/>
    </source>
</evidence>
<dbReference type="PANTHER" id="PTHR46306">
    <property type="entry name" value="BTB/POZ DOMAIN-CONTAINING PROTEIN 9"/>
    <property type="match status" value="1"/>
</dbReference>
<name>A0A2N1NN37_9GLOM</name>
<dbReference type="Proteomes" id="UP000233469">
    <property type="component" value="Unassembled WGS sequence"/>
</dbReference>
<dbReference type="SUPFAM" id="SSF54695">
    <property type="entry name" value="POZ domain"/>
    <property type="match status" value="1"/>
</dbReference>
<accession>A0A2N1NN37</accession>
<dbReference type="Gene3D" id="3.30.710.10">
    <property type="entry name" value="Potassium Channel Kv1.1, Chain A"/>
    <property type="match status" value="1"/>
</dbReference>
<dbReference type="CDD" id="cd18186">
    <property type="entry name" value="BTB_POZ_ZBTB_KLHL-like"/>
    <property type="match status" value="1"/>
</dbReference>
<gene>
    <name evidence="2" type="ORF">RhiirC2_846150</name>
</gene>
<dbReference type="VEuPathDB" id="FungiDB:RhiirA1_500878"/>
<comment type="caution">
    <text evidence="2">The sequence shown here is derived from an EMBL/GenBank/DDBJ whole genome shotgun (WGS) entry which is preliminary data.</text>
</comment>
<organism evidence="2 3">
    <name type="scientific">Rhizophagus irregularis</name>
    <dbReference type="NCBI Taxonomy" id="588596"/>
    <lineage>
        <taxon>Eukaryota</taxon>
        <taxon>Fungi</taxon>
        <taxon>Fungi incertae sedis</taxon>
        <taxon>Mucoromycota</taxon>
        <taxon>Glomeromycotina</taxon>
        <taxon>Glomeromycetes</taxon>
        <taxon>Glomerales</taxon>
        <taxon>Glomeraceae</taxon>
        <taxon>Rhizophagus</taxon>
    </lineage>
</organism>
<protein>
    <recommendedName>
        <fullName evidence="1">BTB domain-containing protein</fullName>
    </recommendedName>
</protein>
<sequence length="313" mass="37376">MNIDFHSTFLGNFSSMLNNSDDYDIIIKVGKYQNIKEFKAHSNILRARSQYFKYAILKESITKEDGMIILNKPNITPNTFKMILEYIYIGEINLTNQAGKDILDLLITSDDLLFDELFYGVQNYLIEKKSTWILQNLLIVLLTISKLEKYKKLQNHCIKSIFVGTRPFITSKDFLLLDKEMLYYILKEYELRAFNIEESVVWESLIKWGINQLPELENISNLNDWTDKNYEDLKNILSKFIPLIKFLEINSKDFYHKVRPYKFIIPNDIYEEITEYYLVEWPKLYSYIQGLRDLENLNLYIPYKPRKPSQWHS</sequence>
<reference evidence="2 3" key="2">
    <citation type="submission" date="2017-10" db="EMBL/GenBank/DDBJ databases">
        <title>Extensive intraspecific genome diversity in a model arbuscular mycorrhizal fungus.</title>
        <authorList>
            <person name="Chen E.C.H."/>
            <person name="Morin E."/>
            <person name="Baudet D."/>
            <person name="Noel J."/>
            <person name="Ndikumana S."/>
            <person name="Charron P."/>
            <person name="St-Onge C."/>
            <person name="Giorgi J."/>
            <person name="Grigoriev I.V."/>
            <person name="Roux C."/>
            <person name="Martin F.M."/>
            <person name="Corradi N."/>
        </authorList>
    </citation>
    <scope>NUCLEOTIDE SEQUENCE [LARGE SCALE GENOMIC DNA]</scope>
    <source>
        <strain evidence="2 3">C2</strain>
    </source>
</reference>
<dbReference type="PANTHER" id="PTHR46306:SF1">
    <property type="entry name" value="BTB_POZ DOMAIN-CONTAINING PROTEIN 9"/>
    <property type="match status" value="1"/>
</dbReference>
<dbReference type="InterPro" id="IPR052407">
    <property type="entry name" value="BTB_POZ_domain_cont_9"/>
</dbReference>
<evidence type="ECO:0000313" key="2">
    <source>
        <dbReference type="EMBL" id="PKK75274.1"/>
    </source>
</evidence>
<evidence type="ECO:0000259" key="1">
    <source>
        <dbReference type="PROSITE" id="PS50097"/>
    </source>
</evidence>
<dbReference type="PROSITE" id="PS50097">
    <property type="entry name" value="BTB"/>
    <property type="match status" value="1"/>
</dbReference>
<dbReference type="SMART" id="SM00225">
    <property type="entry name" value="BTB"/>
    <property type="match status" value="1"/>
</dbReference>
<dbReference type="InterPro" id="IPR000210">
    <property type="entry name" value="BTB/POZ_dom"/>
</dbReference>
<feature type="domain" description="BTB" evidence="1">
    <location>
        <begin position="23"/>
        <end position="96"/>
    </location>
</feature>
<dbReference type="VEuPathDB" id="FungiDB:FUN_021784"/>
<reference evidence="2 3" key="1">
    <citation type="submission" date="2016-04" db="EMBL/GenBank/DDBJ databases">
        <title>Genome analyses suggest a sexual origin of heterokaryosis in a supposedly ancient asexual fungus.</title>
        <authorList>
            <person name="Ropars J."/>
            <person name="Sedzielewska K."/>
            <person name="Noel J."/>
            <person name="Charron P."/>
            <person name="Farinelli L."/>
            <person name="Marton T."/>
            <person name="Kruger M."/>
            <person name="Pelin A."/>
            <person name="Brachmann A."/>
            <person name="Corradi N."/>
        </authorList>
    </citation>
    <scope>NUCLEOTIDE SEQUENCE [LARGE SCALE GENOMIC DNA]</scope>
    <source>
        <strain evidence="2 3">C2</strain>
    </source>
</reference>
<dbReference type="InterPro" id="IPR011333">
    <property type="entry name" value="SKP1/BTB/POZ_sf"/>
</dbReference>
<proteinExistence type="predicted"/>
<dbReference type="GO" id="GO:0005737">
    <property type="term" value="C:cytoplasm"/>
    <property type="evidence" value="ECO:0007669"/>
    <property type="project" value="TreeGrafter"/>
</dbReference>
<dbReference type="VEuPathDB" id="FungiDB:RhiirFUN_003708"/>
<dbReference type="AlphaFoldDB" id="A0A2N1NN37"/>
<dbReference type="Pfam" id="PF00651">
    <property type="entry name" value="BTB"/>
    <property type="match status" value="1"/>
</dbReference>
<dbReference type="EMBL" id="LLXL01000254">
    <property type="protein sequence ID" value="PKK75274.1"/>
    <property type="molecule type" value="Genomic_DNA"/>
</dbReference>